<feature type="chain" id="PRO_5016273706" description="SH3 domain-containing protein" evidence="1">
    <location>
        <begin position="25"/>
        <end position="170"/>
    </location>
</feature>
<dbReference type="Proteomes" id="UP000236182">
    <property type="component" value="Unassembled WGS sequence"/>
</dbReference>
<dbReference type="EMBL" id="PPEI02000001">
    <property type="protein sequence ID" value="PWN67803.1"/>
    <property type="molecule type" value="Genomic_DNA"/>
</dbReference>
<dbReference type="OrthoDB" id="705292at2"/>
<keyword evidence="1" id="KW-0732">Signal</keyword>
<evidence type="ECO:0008006" key="4">
    <source>
        <dbReference type="Google" id="ProtNLM"/>
    </source>
</evidence>
<name>A0A316X610_9FLAO</name>
<proteinExistence type="predicted"/>
<evidence type="ECO:0000313" key="3">
    <source>
        <dbReference type="Proteomes" id="UP000236182"/>
    </source>
</evidence>
<keyword evidence="3" id="KW-1185">Reference proteome</keyword>
<sequence length="170" mass="18290">MKKIIYSTIICLFTQITSAQVAIAKENVDGNNTILDFNSTPTNTLGLILPAVNSLTALTASNNGTFLFDKTDKKVKMYEKNGWVPLSDAGDASAIIPNSTPEIGREVIIGAPSSPAKGILVLESNNKALILPKVSNPHISVKSPYPGMLCYDTASKSLAVFDGVNWNYWK</sequence>
<gene>
    <name evidence="2" type="ORF">C1638_004190</name>
</gene>
<comment type="caution">
    <text evidence="2">The sequence shown here is derived from an EMBL/GenBank/DDBJ whole genome shotgun (WGS) entry which is preliminary data.</text>
</comment>
<organism evidence="2 3">
    <name type="scientific">Chryseobacterium oncorhynchi</name>
    <dbReference type="NCBI Taxonomy" id="741074"/>
    <lineage>
        <taxon>Bacteria</taxon>
        <taxon>Pseudomonadati</taxon>
        <taxon>Bacteroidota</taxon>
        <taxon>Flavobacteriia</taxon>
        <taxon>Flavobacteriales</taxon>
        <taxon>Weeksellaceae</taxon>
        <taxon>Chryseobacterium group</taxon>
        <taxon>Chryseobacterium</taxon>
    </lineage>
</organism>
<dbReference type="RefSeq" id="WP_109618467.1">
    <property type="nucleotide sequence ID" value="NZ_PPEI02000001.1"/>
</dbReference>
<evidence type="ECO:0000256" key="1">
    <source>
        <dbReference type="SAM" id="SignalP"/>
    </source>
</evidence>
<evidence type="ECO:0000313" key="2">
    <source>
        <dbReference type="EMBL" id="PWN67803.1"/>
    </source>
</evidence>
<protein>
    <recommendedName>
        <fullName evidence="4">SH3 domain-containing protein</fullName>
    </recommendedName>
</protein>
<accession>A0A316X610</accession>
<feature type="signal peptide" evidence="1">
    <location>
        <begin position="1"/>
        <end position="24"/>
    </location>
</feature>
<reference evidence="2" key="1">
    <citation type="submission" date="2018-04" db="EMBL/GenBank/DDBJ databases">
        <title>Draft Genome Sequences of Chryseobacterium lactis NCTC11390T isolated from milk, Chryseobacterium oncorhynchi 701B-08T from rainbow trout, and Chryseobacterium viscerum 687B-08T from diseased fish.</title>
        <authorList>
            <person name="Jeong J.-J."/>
            <person name="Lee Y.J."/>
            <person name="Pathiraja D."/>
            <person name="Park B."/>
            <person name="Choi I.-G."/>
            <person name="Kim K.D."/>
        </authorList>
    </citation>
    <scope>NUCLEOTIDE SEQUENCE [LARGE SCALE GENOMIC DNA]</scope>
    <source>
        <strain evidence="2">701B-08</strain>
    </source>
</reference>
<dbReference type="AlphaFoldDB" id="A0A316X610"/>